<feature type="region of interest" description="Disordered" evidence="11">
    <location>
        <begin position="551"/>
        <end position="578"/>
    </location>
</feature>
<dbReference type="CDD" id="cd03337">
    <property type="entry name" value="TCP1_gamma"/>
    <property type="match status" value="1"/>
</dbReference>
<dbReference type="PANTHER" id="PTHR11353">
    <property type="entry name" value="CHAPERONIN"/>
    <property type="match status" value="1"/>
</dbReference>
<keyword evidence="5 10" id="KW-0547">Nucleotide-binding</keyword>
<comment type="subcellular location">
    <subcellularLocation>
        <location evidence="1">Cytoplasm</location>
    </subcellularLocation>
</comment>
<dbReference type="GO" id="GO:0140662">
    <property type="term" value="F:ATP-dependent protein folding chaperone"/>
    <property type="evidence" value="ECO:0007669"/>
    <property type="project" value="InterPro"/>
</dbReference>
<organism evidence="12 13">
    <name type="scientific">Chlorella ohadii</name>
    <dbReference type="NCBI Taxonomy" id="2649997"/>
    <lineage>
        <taxon>Eukaryota</taxon>
        <taxon>Viridiplantae</taxon>
        <taxon>Chlorophyta</taxon>
        <taxon>core chlorophytes</taxon>
        <taxon>Trebouxiophyceae</taxon>
        <taxon>Chlorellales</taxon>
        <taxon>Chlorellaceae</taxon>
        <taxon>Chlorella clade</taxon>
        <taxon>Chlorella</taxon>
    </lineage>
</organism>
<dbReference type="InterPro" id="IPR002423">
    <property type="entry name" value="Cpn60/GroEL/TCP-1"/>
</dbReference>
<sequence length="578" mass="63301">MAFQAPVTVLQANTKRDTGKKAQYGNILAGKAVADIVRTTLGPRAMLKMLLDANGGIVLTNDGNAILREIDVSHPAAKSIIELSRTQDEEVGDGTTSVIILAGEMLAAAEPSLERNLHPTTIIRGYVRALDDAIKIIDEVSFPIDTNDRQQMLNIVNSCIGTKFTMRFGSLIAELALDAVQTVMIDHGDGRREIDIKKYAKVEKIPGGAIEDSRVLRGVMFEKDVVVPARMRRKIHNPRILLLDCPLEYKKGENQTNVELMREEDWVWVNQTDVELMREEDWATLLKMEEEWIQKTCEQIAAFKPDLVITEKGLSDLAAHYLVKAGISAIRRLRKTDNNRIARACGATIVSRPDEIRESDIGTGAGLFEVRKIGDEFFTFIVDCKDPKACSIVLRGASKDVLNEVERNLHDAMGVARNVCIDPRLVPGGGAVEMAVSHGLAERANSGAVEGVEQGPYRAVGQALEVIPRTLAQNCGANVIRTLTKLRAKHAEAPDCTFGIDGNSGQIVDMKELGVWEPYQVKVQTVKTSVEAATLLLRIDDIVSGLKKRDKLAPGQAAAKGPQVDDGENVDSERMLGE</sequence>
<keyword evidence="13" id="KW-1185">Reference proteome</keyword>
<dbReference type="InterPro" id="IPR053374">
    <property type="entry name" value="TCP-1_chaperonin"/>
</dbReference>
<protein>
    <recommendedName>
        <fullName evidence="3">T-complex protein 1 subunit gamma</fullName>
    </recommendedName>
    <alternativeName>
        <fullName evidence="9">CCT-gamma</fullName>
    </alternativeName>
</protein>
<comment type="function">
    <text evidence="8">Molecular chaperone; assists the folding of proteins upon ATP hydrolysis. Known to play a role, in vitro, in the folding of actin and tubulin.</text>
</comment>
<evidence type="ECO:0000256" key="3">
    <source>
        <dbReference type="ARBA" id="ARBA00017187"/>
    </source>
</evidence>
<evidence type="ECO:0000256" key="5">
    <source>
        <dbReference type="ARBA" id="ARBA00022741"/>
    </source>
</evidence>
<reference evidence="12" key="1">
    <citation type="submission" date="2020-11" db="EMBL/GenBank/DDBJ databases">
        <title>Chlorella ohadii genome sequencing and assembly.</title>
        <authorList>
            <person name="Murik O."/>
            <person name="Treves H."/>
            <person name="Kedem I."/>
            <person name="Shotland Y."/>
            <person name="Kaplan A."/>
        </authorList>
    </citation>
    <scope>NUCLEOTIDE SEQUENCE</scope>
    <source>
        <strain evidence="12">1</strain>
    </source>
</reference>
<dbReference type="FunFam" id="1.10.560.10:FF:000085">
    <property type="entry name" value="T-complex protein 1 subunit gamma"/>
    <property type="match status" value="1"/>
</dbReference>
<dbReference type="NCBIfam" id="NF041082">
    <property type="entry name" value="thermosome_alpha"/>
    <property type="match status" value="1"/>
</dbReference>
<comment type="caution">
    <text evidence="12">The sequence shown here is derived from an EMBL/GenBank/DDBJ whole genome shotgun (WGS) entry which is preliminary data.</text>
</comment>
<accession>A0AAD5DKN1</accession>
<dbReference type="InterPro" id="IPR012719">
    <property type="entry name" value="Chap_CCT_gamma"/>
</dbReference>
<name>A0AAD5DKN1_9CHLO</name>
<dbReference type="Gene3D" id="3.50.7.10">
    <property type="entry name" value="GroEL"/>
    <property type="match status" value="1"/>
</dbReference>
<dbReference type="Pfam" id="PF00118">
    <property type="entry name" value="Cpn60_TCP1"/>
    <property type="match status" value="1"/>
</dbReference>
<dbReference type="PROSITE" id="PS00995">
    <property type="entry name" value="TCP1_3"/>
    <property type="match status" value="1"/>
</dbReference>
<dbReference type="InterPro" id="IPR027409">
    <property type="entry name" value="GroEL-like_apical_dom_sf"/>
</dbReference>
<dbReference type="Proteomes" id="UP001205105">
    <property type="component" value="Unassembled WGS sequence"/>
</dbReference>
<evidence type="ECO:0000256" key="8">
    <source>
        <dbReference type="ARBA" id="ARBA00024677"/>
    </source>
</evidence>
<evidence type="ECO:0000256" key="9">
    <source>
        <dbReference type="ARBA" id="ARBA00031286"/>
    </source>
</evidence>
<dbReference type="PROSITE" id="PS00750">
    <property type="entry name" value="TCP1_1"/>
    <property type="match status" value="1"/>
</dbReference>
<evidence type="ECO:0000313" key="13">
    <source>
        <dbReference type="Proteomes" id="UP001205105"/>
    </source>
</evidence>
<comment type="similarity">
    <text evidence="2 10">Belongs to the TCP-1 chaperonin family.</text>
</comment>
<dbReference type="InterPro" id="IPR017998">
    <property type="entry name" value="Chaperone_TCP-1"/>
</dbReference>
<dbReference type="PROSITE" id="PS00751">
    <property type="entry name" value="TCP1_2"/>
    <property type="match status" value="1"/>
</dbReference>
<evidence type="ECO:0000256" key="11">
    <source>
        <dbReference type="SAM" id="MobiDB-lite"/>
    </source>
</evidence>
<dbReference type="AlphaFoldDB" id="A0AAD5DKN1"/>
<dbReference type="FunFam" id="1.10.560.10:FF:000073">
    <property type="entry name" value="T-complex protein 1 subunit gamma"/>
    <property type="match status" value="1"/>
</dbReference>
<dbReference type="InterPro" id="IPR027413">
    <property type="entry name" value="GROEL-like_equatorial_sf"/>
</dbReference>
<dbReference type="Gene3D" id="1.10.560.10">
    <property type="entry name" value="GroEL-like equatorial domain"/>
    <property type="match status" value="1"/>
</dbReference>
<evidence type="ECO:0000256" key="4">
    <source>
        <dbReference type="ARBA" id="ARBA00022490"/>
    </source>
</evidence>
<evidence type="ECO:0000256" key="7">
    <source>
        <dbReference type="ARBA" id="ARBA00023186"/>
    </source>
</evidence>
<gene>
    <name evidence="12" type="ORF">COHA_006907</name>
</gene>
<dbReference type="PRINTS" id="PR00304">
    <property type="entry name" value="TCOMPLEXTCP1"/>
</dbReference>
<proteinExistence type="inferred from homology"/>
<keyword evidence="4" id="KW-0963">Cytoplasm</keyword>
<evidence type="ECO:0000256" key="6">
    <source>
        <dbReference type="ARBA" id="ARBA00022840"/>
    </source>
</evidence>
<dbReference type="InterPro" id="IPR002194">
    <property type="entry name" value="Chaperonin_TCP-1_CS"/>
</dbReference>
<dbReference type="InterPro" id="IPR027410">
    <property type="entry name" value="TCP-1-like_intermed_sf"/>
</dbReference>
<dbReference type="NCBIfam" id="NF041083">
    <property type="entry name" value="thermosome_beta"/>
    <property type="match status" value="1"/>
</dbReference>
<dbReference type="GO" id="GO:0016887">
    <property type="term" value="F:ATP hydrolysis activity"/>
    <property type="evidence" value="ECO:0007669"/>
    <property type="project" value="InterPro"/>
</dbReference>
<dbReference type="SUPFAM" id="SSF48592">
    <property type="entry name" value="GroEL equatorial domain-like"/>
    <property type="match status" value="1"/>
</dbReference>
<dbReference type="Gene3D" id="3.30.260.10">
    <property type="entry name" value="TCP-1-like chaperonin intermediate domain"/>
    <property type="match status" value="1"/>
</dbReference>
<dbReference type="GO" id="GO:0005832">
    <property type="term" value="C:chaperonin-containing T-complex"/>
    <property type="evidence" value="ECO:0007669"/>
    <property type="project" value="UniProtKB-ARBA"/>
</dbReference>
<evidence type="ECO:0000256" key="1">
    <source>
        <dbReference type="ARBA" id="ARBA00004496"/>
    </source>
</evidence>
<dbReference type="EMBL" id="JADXDR010000102">
    <property type="protein sequence ID" value="KAI7839382.1"/>
    <property type="molecule type" value="Genomic_DNA"/>
</dbReference>
<dbReference type="SUPFAM" id="SSF54849">
    <property type="entry name" value="GroEL-intermediate domain like"/>
    <property type="match status" value="1"/>
</dbReference>
<dbReference type="SUPFAM" id="SSF52029">
    <property type="entry name" value="GroEL apical domain-like"/>
    <property type="match status" value="1"/>
</dbReference>
<dbReference type="InterPro" id="IPR054827">
    <property type="entry name" value="thermosome_alpha"/>
</dbReference>
<evidence type="ECO:0000256" key="2">
    <source>
        <dbReference type="ARBA" id="ARBA00008020"/>
    </source>
</evidence>
<dbReference type="GO" id="GO:0005524">
    <property type="term" value="F:ATP binding"/>
    <property type="evidence" value="ECO:0007669"/>
    <property type="project" value="UniProtKB-KW"/>
</dbReference>
<dbReference type="GO" id="GO:0051082">
    <property type="term" value="F:unfolded protein binding"/>
    <property type="evidence" value="ECO:0007669"/>
    <property type="project" value="InterPro"/>
</dbReference>
<keyword evidence="7 10" id="KW-0143">Chaperone</keyword>
<evidence type="ECO:0000313" key="12">
    <source>
        <dbReference type="EMBL" id="KAI7839382.1"/>
    </source>
</evidence>
<keyword evidence="6 10" id="KW-0067">ATP-binding</keyword>
<evidence type="ECO:0000256" key="10">
    <source>
        <dbReference type="RuleBase" id="RU004187"/>
    </source>
</evidence>